<dbReference type="GO" id="GO:0008897">
    <property type="term" value="F:holo-[acyl-carrier-protein] synthase activity"/>
    <property type="evidence" value="ECO:0007669"/>
    <property type="project" value="InterPro"/>
</dbReference>
<organism evidence="4 5">
    <name type="scientific">Candidatus Magnetoglobus multicellularis str. Araruama</name>
    <dbReference type="NCBI Taxonomy" id="890399"/>
    <lineage>
        <taxon>Bacteria</taxon>
        <taxon>Pseudomonadati</taxon>
        <taxon>Thermodesulfobacteriota</taxon>
        <taxon>Desulfobacteria</taxon>
        <taxon>Desulfobacterales</taxon>
        <taxon>Desulfobacteraceae</taxon>
        <taxon>Candidatus Magnetoglobus</taxon>
    </lineage>
</organism>
<sequence>MKLNILYPVILTVPAKIVDLTMPKRVKGISQLSRETVFISAYLNNLQIRHLKQAPTGMPEPDNDVYWSVSHKPKYVCGVASNRKIGIDIEEIRPQQKSMYAYVASDDEWRIIDDAPSKRAFFRCWTAKEAVLKAVGTGISDLLKCRVIEDLGEPGLLLDYHDRLWRIEHFYLNHHIAAIIHDDDIDIQWQVI</sequence>
<keyword evidence="2 4" id="KW-0808">Transferase</keyword>
<feature type="domain" description="4'-phosphopantetheinyl transferase" evidence="3">
    <location>
        <begin position="85"/>
        <end position="178"/>
    </location>
</feature>
<protein>
    <submittedName>
        <fullName evidence="4">4'-phosphopantetheinyl transferase</fullName>
    </submittedName>
</protein>
<comment type="similarity">
    <text evidence="1">Belongs to the P-Pant transferase superfamily. Gsp/Sfp/HetI/AcpT family.</text>
</comment>
<proteinExistence type="inferred from homology"/>
<comment type="caution">
    <text evidence="4">The sequence shown here is derived from an EMBL/GenBank/DDBJ whole genome shotgun (WGS) entry which is preliminary data.</text>
</comment>
<dbReference type="PANTHER" id="PTHR12215:SF10">
    <property type="entry name" value="L-AMINOADIPATE-SEMIALDEHYDE DEHYDROGENASE-PHOSPHOPANTETHEINYL TRANSFERASE"/>
    <property type="match status" value="1"/>
</dbReference>
<dbReference type="InterPro" id="IPR008278">
    <property type="entry name" value="4-PPantetheinyl_Trfase_dom"/>
</dbReference>
<dbReference type="Pfam" id="PF01648">
    <property type="entry name" value="ACPS"/>
    <property type="match status" value="1"/>
</dbReference>
<dbReference type="InterPro" id="IPR050559">
    <property type="entry name" value="P-Pant_transferase_sf"/>
</dbReference>
<evidence type="ECO:0000256" key="2">
    <source>
        <dbReference type="ARBA" id="ARBA00022679"/>
    </source>
</evidence>
<evidence type="ECO:0000256" key="1">
    <source>
        <dbReference type="ARBA" id="ARBA00010990"/>
    </source>
</evidence>
<dbReference type="Gene3D" id="3.90.470.20">
    <property type="entry name" value="4'-phosphopantetheinyl transferase domain"/>
    <property type="match status" value="1"/>
</dbReference>
<gene>
    <name evidence="4" type="ORF">OMM_02007</name>
</gene>
<accession>A0A1V1PBI4</accession>
<evidence type="ECO:0000259" key="3">
    <source>
        <dbReference type="Pfam" id="PF01648"/>
    </source>
</evidence>
<dbReference type="GO" id="GO:0000287">
    <property type="term" value="F:magnesium ion binding"/>
    <property type="evidence" value="ECO:0007669"/>
    <property type="project" value="InterPro"/>
</dbReference>
<dbReference type="AlphaFoldDB" id="A0A1V1PBI4"/>
<dbReference type="Proteomes" id="UP000189670">
    <property type="component" value="Unassembled WGS sequence"/>
</dbReference>
<evidence type="ECO:0000313" key="5">
    <source>
        <dbReference type="Proteomes" id="UP000189670"/>
    </source>
</evidence>
<name>A0A1V1PBI4_9BACT</name>
<dbReference type="EMBL" id="ATBP01000188">
    <property type="protein sequence ID" value="ETR72055.1"/>
    <property type="molecule type" value="Genomic_DNA"/>
</dbReference>
<reference evidence="5" key="1">
    <citation type="submission" date="2012-11" db="EMBL/GenBank/DDBJ databases">
        <authorList>
            <person name="Lucero-Rivera Y.E."/>
            <person name="Tovar-Ramirez D."/>
        </authorList>
    </citation>
    <scope>NUCLEOTIDE SEQUENCE [LARGE SCALE GENOMIC DNA]</scope>
    <source>
        <strain evidence="5">Araruama</strain>
    </source>
</reference>
<dbReference type="InterPro" id="IPR037143">
    <property type="entry name" value="4-PPantetheinyl_Trfase_dom_sf"/>
</dbReference>
<evidence type="ECO:0000313" key="4">
    <source>
        <dbReference type="EMBL" id="ETR72055.1"/>
    </source>
</evidence>
<dbReference type="SUPFAM" id="SSF56214">
    <property type="entry name" value="4'-phosphopantetheinyl transferase"/>
    <property type="match status" value="1"/>
</dbReference>
<dbReference type="PANTHER" id="PTHR12215">
    <property type="entry name" value="PHOSPHOPANTETHEINE TRANSFERASE"/>
    <property type="match status" value="1"/>
</dbReference>
<dbReference type="GO" id="GO:0019878">
    <property type="term" value="P:lysine biosynthetic process via aminoadipic acid"/>
    <property type="evidence" value="ECO:0007669"/>
    <property type="project" value="TreeGrafter"/>
</dbReference>
<dbReference type="GO" id="GO:0005829">
    <property type="term" value="C:cytosol"/>
    <property type="evidence" value="ECO:0007669"/>
    <property type="project" value="TreeGrafter"/>
</dbReference>